<feature type="region of interest" description="Disordered" evidence="1">
    <location>
        <begin position="479"/>
        <end position="562"/>
    </location>
</feature>
<feature type="compositionally biased region" description="Basic and acidic residues" evidence="1">
    <location>
        <begin position="534"/>
        <end position="546"/>
    </location>
</feature>
<evidence type="ECO:0000313" key="3">
    <source>
        <dbReference type="Proteomes" id="UP000639403"/>
    </source>
</evidence>
<accession>A0A8H7U083</accession>
<feature type="compositionally biased region" description="Acidic residues" evidence="1">
    <location>
        <begin position="328"/>
        <end position="340"/>
    </location>
</feature>
<evidence type="ECO:0000256" key="1">
    <source>
        <dbReference type="SAM" id="MobiDB-lite"/>
    </source>
</evidence>
<dbReference type="EMBL" id="JADOXO010000169">
    <property type="protein sequence ID" value="KAF9810544.1"/>
    <property type="molecule type" value="Genomic_DNA"/>
</dbReference>
<name>A0A8H7U083_9APHY</name>
<feature type="region of interest" description="Disordered" evidence="1">
    <location>
        <begin position="378"/>
        <end position="425"/>
    </location>
</feature>
<dbReference type="GO" id="GO:0000462">
    <property type="term" value="P:maturation of SSU-rRNA from tricistronic rRNA transcript (SSU-rRNA, 5.8S rRNA, LSU-rRNA)"/>
    <property type="evidence" value="ECO:0007669"/>
    <property type="project" value="TreeGrafter"/>
</dbReference>
<reference evidence="2" key="1">
    <citation type="submission" date="2020-11" db="EMBL/GenBank/DDBJ databases">
        <authorList>
            <person name="Koelle M."/>
            <person name="Horta M.A.C."/>
            <person name="Nowrousian M."/>
            <person name="Ohm R.A."/>
            <person name="Benz P."/>
            <person name="Pilgard A."/>
        </authorList>
    </citation>
    <scope>NUCLEOTIDE SEQUENCE</scope>
    <source>
        <strain evidence="2">FPRL280</strain>
    </source>
</reference>
<feature type="compositionally biased region" description="Basic residues" evidence="1">
    <location>
        <begin position="110"/>
        <end position="121"/>
    </location>
</feature>
<feature type="region of interest" description="Disordered" evidence="1">
    <location>
        <begin position="1"/>
        <end position="146"/>
    </location>
</feature>
<dbReference type="AlphaFoldDB" id="A0A8H7U083"/>
<feature type="compositionally biased region" description="Basic and acidic residues" evidence="1">
    <location>
        <begin position="42"/>
        <end position="52"/>
    </location>
</feature>
<dbReference type="Proteomes" id="UP000639403">
    <property type="component" value="Unassembled WGS sequence"/>
</dbReference>
<feature type="compositionally biased region" description="Basic and acidic residues" evidence="1">
    <location>
        <begin position="99"/>
        <end position="109"/>
    </location>
</feature>
<comment type="caution">
    <text evidence="2">The sequence shown here is derived from an EMBL/GenBank/DDBJ whole genome shotgun (WGS) entry which is preliminary data.</text>
</comment>
<feature type="compositionally biased region" description="Acidic residues" evidence="1">
    <location>
        <begin position="53"/>
        <end position="70"/>
    </location>
</feature>
<feature type="compositionally biased region" description="Basic and acidic residues" evidence="1">
    <location>
        <begin position="501"/>
        <end position="520"/>
    </location>
</feature>
<organism evidence="2 3">
    <name type="scientific">Rhodonia placenta</name>
    <dbReference type="NCBI Taxonomy" id="104341"/>
    <lineage>
        <taxon>Eukaryota</taxon>
        <taxon>Fungi</taxon>
        <taxon>Dikarya</taxon>
        <taxon>Basidiomycota</taxon>
        <taxon>Agaricomycotina</taxon>
        <taxon>Agaricomycetes</taxon>
        <taxon>Polyporales</taxon>
        <taxon>Adustoporiaceae</taxon>
        <taxon>Rhodonia</taxon>
    </lineage>
</organism>
<proteinExistence type="predicted"/>
<dbReference type="PANTHER" id="PTHR13237">
    <property type="entry name" value="SOMETHING ABOUT SILENCING PROTEIN 10-RELATED"/>
    <property type="match status" value="1"/>
</dbReference>
<gene>
    <name evidence="2" type="ORF">IEO21_06867</name>
</gene>
<dbReference type="PANTHER" id="PTHR13237:SF8">
    <property type="entry name" value="SOMETHING ABOUT SILENCING PROTEIN 10"/>
    <property type="match status" value="1"/>
</dbReference>
<protein>
    <recommendedName>
        <fullName evidence="4">Sas10 C-terminal domain-containing protein</fullName>
    </recommendedName>
</protein>
<dbReference type="GO" id="GO:0032040">
    <property type="term" value="C:small-subunit processome"/>
    <property type="evidence" value="ECO:0007669"/>
    <property type="project" value="TreeGrafter"/>
</dbReference>
<sequence length="803" mass="87443">MPRRRSGKPKAGQSKPRGVDRKEGKIKRWNKASDVPLDEEDQFHASRDKILLEGDDYGSDGENNGDEDEVFALKGIPDSSDEEDGGEGGEGPEDDEDLERIVAARERASKAKGKKKSKSRKGKETSPSPSADESEEEEEGWGKSKAAYYSSNAAQLDSDDEEANELEVQEATRLQAKARDALVDDDFGLADPVDVTAEPEDVLTDVPAPAVQPLPQDKPSLLRHLEKTSPESLALARDWDDIARQLLQTQVKLIHMEAEQPDALSLGMAHLHYQALFTYATTLAFYLHLRAQEKYVQHPELLRSHPGLPRLLVLKRSLATLEDLDFDLSDDDGGGDDSSSDENASVEGANGLWSPAKRKGLEFGELEDLLQEANAVIVSQGAKDPDTRSPKRRAKPAVPEEPPKKKRKTGKSSADAKPATPVFDLVEPDLAQLKATSSSAGRPASSAATDVYGEATALPAADAADKMARKKSLRFHAARIESTAARRQNARSAAMGGDDDIPYRERKKEKEQRAAREAAKRRGAGGDDLDDAEPEARKAEKKRAREDDEGSGSEAGGDGDGYYELVQRQSKEKKEQKKAVYEAVKAAERGQRRMTTGGRGRTALHGLDEERDDDVVRARDAVHLEVLREVARAVDERLGELALVRVARAVRDEQRVLGELGAPRDDGCDEPALPWGHAPRVCAEEEAALEARAELRGVEQREAGVHDLEIDVNEVECDAAGGRQSECCQCMRREGATQLDAEGLVAEFGGDVAPVGVRAAHARREGSVVALHGAAYIAQWVRARVVSRANANWLDLGVGGENR</sequence>
<evidence type="ECO:0000313" key="2">
    <source>
        <dbReference type="EMBL" id="KAF9810544.1"/>
    </source>
</evidence>
<feature type="compositionally biased region" description="Acidic residues" evidence="1">
    <location>
        <begin position="79"/>
        <end position="98"/>
    </location>
</feature>
<feature type="region of interest" description="Disordered" evidence="1">
    <location>
        <begin position="328"/>
        <end position="352"/>
    </location>
</feature>
<reference evidence="2" key="2">
    <citation type="journal article" name="Front. Microbiol.">
        <title>Degradative Capacity of Two Strains of Rhodonia placenta: From Phenotype to Genotype.</title>
        <authorList>
            <person name="Kolle M."/>
            <person name="Horta M.A.C."/>
            <person name="Nowrousian M."/>
            <person name="Ohm R.A."/>
            <person name="Benz J.P."/>
            <person name="Pilgard A."/>
        </authorList>
    </citation>
    <scope>NUCLEOTIDE SEQUENCE</scope>
    <source>
        <strain evidence="2">FPRL280</strain>
    </source>
</reference>
<evidence type="ECO:0008006" key="4">
    <source>
        <dbReference type="Google" id="ProtNLM"/>
    </source>
</evidence>